<comment type="subunit">
    <text evidence="4 5">Component of the eukaryotic translation initiation factor 3 (eIF-3) complex.</text>
</comment>
<comment type="function">
    <text evidence="4">Component of the eukaryotic translation initiation factor 3 (eIF-3) complex, which is involved in protein synthesis of a specialized repertoire of mRNAs and, together with other initiation factors, stimulates binding of mRNA and methionyl-tRNAi to the 40S ribosome. The eIF-3 complex specifically targets and initiates translation of a subset of mRNAs involved in cell proliferation.</text>
</comment>
<proteinExistence type="inferred from homology"/>
<evidence type="ECO:0000256" key="3">
    <source>
        <dbReference type="ARBA" id="ARBA00022917"/>
    </source>
</evidence>
<dbReference type="Proteomes" id="UP001491310">
    <property type="component" value="Unassembled WGS sequence"/>
</dbReference>
<evidence type="ECO:0000256" key="1">
    <source>
        <dbReference type="ARBA" id="ARBA00022490"/>
    </source>
</evidence>
<keyword evidence="1 4" id="KW-0963">Cytoplasm</keyword>
<evidence type="ECO:0000313" key="8">
    <source>
        <dbReference type="Proteomes" id="UP001491310"/>
    </source>
</evidence>
<evidence type="ECO:0000256" key="2">
    <source>
        <dbReference type="ARBA" id="ARBA00022540"/>
    </source>
</evidence>
<dbReference type="Pfam" id="PF09440">
    <property type="entry name" value="eIF3_N"/>
    <property type="match status" value="1"/>
</dbReference>
<dbReference type="SUPFAM" id="SSF46785">
    <property type="entry name" value="Winged helix' DNA-binding domain"/>
    <property type="match status" value="1"/>
</dbReference>
<comment type="subcellular location">
    <subcellularLocation>
        <location evidence="4 5">Cytoplasm</location>
    </subcellularLocation>
</comment>
<dbReference type="InterPro" id="IPR019010">
    <property type="entry name" value="eIF3e_N"/>
</dbReference>
<dbReference type="InterPro" id="IPR000717">
    <property type="entry name" value="PCI_dom"/>
</dbReference>
<keyword evidence="8" id="KW-1185">Reference proteome</keyword>
<dbReference type="PIRSF" id="PIRSF016255">
    <property type="entry name" value="eIF3e_su6"/>
    <property type="match status" value="1"/>
</dbReference>
<comment type="caution">
    <text evidence="7">The sequence shown here is derived from an EMBL/GenBank/DDBJ whole genome shotgun (WGS) entry which is preliminary data.</text>
</comment>
<dbReference type="EMBL" id="JALJOT010000003">
    <property type="protein sequence ID" value="KAK9916695.1"/>
    <property type="molecule type" value="Genomic_DNA"/>
</dbReference>
<dbReference type="InterPro" id="IPR011990">
    <property type="entry name" value="TPR-like_helical_dom_sf"/>
</dbReference>
<dbReference type="PROSITE" id="PS50250">
    <property type="entry name" value="PCI"/>
    <property type="match status" value="1"/>
</dbReference>
<sequence length="438" mass="50904">MADHDLTQELCKNLDRHLAFPLLEFLSNKELYSETDIQKAKIDLLQKTNMVDYAAEIYTALYKTDDIPEEMNSRRKEVVSKLKTLQAQAESIVSFLSSEDKVKQLKQDKAYNLAFLQEEFQIGPQQIDALYNFAKFQFECGNYSGAAEFLYHYRTLATNSERVLSALWGKLAAEILMQQWETALDDLTKLKEIIDANTFAPILQQLQQRVWLMHWALFVFFEHENGRNAIIDLFFQDRYLNALQTTSQHLLRYLAAAVVVNKRRRNAMKDLIRVIEQEAYEYTDPITQFLECLFVRYDFEGAQMKLRECEEVLENDYFLAALKDEFVENARLFIFETYCRIHQCIDLRMLAGKLNMDAEAAEKWIVNLIRHARLNAKIDSQAGTVVMGMQFPSAYEQVMEKAKGLSQRTFVLANLVFTSARKAQLPATDFPVCDIKDQ</sequence>
<keyword evidence="2 4" id="KW-0396">Initiation factor</keyword>
<dbReference type="InterPro" id="IPR016650">
    <property type="entry name" value="eIF3e"/>
</dbReference>
<protein>
    <recommendedName>
        <fullName evidence="4 5">Eukaryotic translation initiation factor 3 subunit E</fullName>
        <shortName evidence="4">eIF3e</shortName>
    </recommendedName>
    <alternativeName>
        <fullName evidence="4">Eukaryotic translation initiation factor 3 subunit 6</fullName>
    </alternativeName>
</protein>
<evidence type="ECO:0000259" key="6">
    <source>
        <dbReference type="PROSITE" id="PS50250"/>
    </source>
</evidence>
<dbReference type="CDD" id="cd21378">
    <property type="entry name" value="eIF3E"/>
    <property type="match status" value="1"/>
</dbReference>
<evidence type="ECO:0000256" key="5">
    <source>
        <dbReference type="PIRNR" id="PIRNR016255"/>
    </source>
</evidence>
<evidence type="ECO:0000256" key="4">
    <source>
        <dbReference type="HAMAP-Rule" id="MF_03004"/>
    </source>
</evidence>
<dbReference type="SUPFAM" id="SSF48452">
    <property type="entry name" value="TPR-like"/>
    <property type="match status" value="1"/>
</dbReference>
<comment type="similarity">
    <text evidence="4 5">Belongs to the eIF-3 subunit E family.</text>
</comment>
<dbReference type="Gene3D" id="1.25.40.570">
    <property type="match status" value="1"/>
</dbReference>
<accession>A0ABR2YYA5</accession>
<dbReference type="SMART" id="SM01186">
    <property type="entry name" value="eIF3_N"/>
    <property type="match status" value="1"/>
</dbReference>
<organism evidence="7 8">
    <name type="scientific">Coccomyxa subellipsoidea</name>
    <dbReference type="NCBI Taxonomy" id="248742"/>
    <lineage>
        <taxon>Eukaryota</taxon>
        <taxon>Viridiplantae</taxon>
        <taxon>Chlorophyta</taxon>
        <taxon>core chlorophytes</taxon>
        <taxon>Trebouxiophyceae</taxon>
        <taxon>Trebouxiophyceae incertae sedis</taxon>
        <taxon>Coccomyxaceae</taxon>
        <taxon>Coccomyxa</taxon>
    </lineage>
</organism>
<keyword evidence="3 4" id="KW-0648">Protein biosynthesis</keyword>
<gene>
    <name evidence="7" type="ORF">WJX75_005915</name>
</gene>
<evidence type="ECO:0000313" key="7">
    <source>
        <dbReference type="EMBL" id="KAK9916695.1"/>
    </source>
</evidence>
<dbReference type="SMART" id="SM00088">
    <property type="entry name" value="PINT"/>
    <property type="match status" value="1"/>
</dbReference>
<dbReference type="PANTHER" id="PTHR10317">
    <property type="entry name" value="EUKARYOTIC TRANSLATION INITIATION FACTOR 3 SUBUNIT E"/>
    <property type="match status" value="1"/>
</dbReference>
<dbReference type="HAMAP" id="MF_03004">
    <property type="entry name" value="eIF3e"/>
    <property type="match status" value="1"/>
</dbReference>
<dbReference type="Pfam" id="PF01399">
    <property type="entry name" value="PCI"/>
    <property type="match status" value="1"/>
</dbReference>
<dbReference type="InterPro" id="IPR036390">
    <property type="entry name" value="WH_DNA-bd_sf"/>
</dbReference>
<reference evidence="7 8" key="1">
    <citation type="journal article" date="2024" name="Nat. Commun.">
        <title>Phylogenomics reveals the evolutionary origins of lichenization in chlorophyte algae.</title>
        <authorList>
            <person name="Puginier C."/>
            <person name="Libourel C."/>
            <person name="Otte J."/>
            <person name="Skaloud P."/>
            <person name="Haon M."/>
            <person name="Grisel S."/>
            <person name="Petersen M."/>
            <person name="Berrin J.G."/>
            <person name="Delaux P.M."/>
            <person name="Dal Grande F."/>
            <person name="Keller J."/>
        </authorList>
    </citation>
    <scope>NUCLEOTIDE SEQUENCE [LARGE SCALE GENOMIC DNA]</scope>
    <source>
        <strain evidence="7 8">SAG 216-7</strain>
    </source>
</reference>
<feature type="domain" description="PCI" evidence="6">
    <location>
        <begin position="219"/>
        <end position="392"/>
    </location>
</feature>
<name>A0ABR2YYA5_9CHLO</name>